<evidence type="ECO:0000313" key="1">
    <source>
        <dbReference type="EMBL" id="GAI91031.1"/>
    </source>
</evidence>
<sequence length="52" mass="5727">MAQGSCAAWANVYYAYGYLEAKDYGWDASSGNPDYLLSPAWAYNKVAAFDYG</sequence>
<dbReference type="AlphaFoldDB" id="X1TI56"/>
<proteinExistence type="predicted"/>
<organism evidence="1">
    <name type="scientific">marine sediment metagenome</name>
    <dbReference type="NCBI Taxonomy" id="412755"/>
    <lineage>
        <taxon>unclassified sequences</taxon>
        <taxon>metagenomes</taxon>
        <taxon>ecological metagenomes</taxon>
    </lineage>
</organism>
<evidence type="ECO:0008006" key="2">
    <source>
        <dbReference type="Google" id="ProtNLM"/>
    </source>
</evidence>
<comment type="caution">
    <text evidence="1">The sequence shown here is derived from an EMBL/GenBank/DDBJ whole genome shotgun (WGS) entry which is preliminary data.</text>
</comment>
<gene>
    <name evidence="1" type="ORF">S12H4_28628</name>
</gene>
<name>X1TI56_9ZZZZ</name>
<dbReference type="EMBL" id="BARW01016437">
    <property type="protein sequence ID" value="GAI91031.1"/>
    <property type="molecule type" value="Genomic_DNA"/>
</dbReference>
<feature type="non-terminal residue" evidence="1">
    <location>
        <position position="52"/>
    </location>
</feature>
<reference evidence="1" key="1">
    <citation type="journal article" date="2014" name="Front. Microbiol.">
        <title>High frequency of phylogenetically diverse reductive dehalogenase-homologous genes in deep subseafloor sedimentary metagenomes.</title>
        <authorList>
            <person name="Kawai M."/>
            <person name="Futagami T."/>
            <person name="Toyoda A."/>
            <person name="Takaki Y."/>
            <person name="Nishi S."/>
            <person name="Hori S."/>
            <person name="Arai W."/>
            <person name="Tsubouchi T."/>
            <person name="Morono Y."/>
            <person name="Uchiyama I."/>
            <person name="Ito T."/>
            <person name="Fujiyama A."/>
            <person name="Inagaki F."/>
            <person name="Takami H."/>
        </authorList>
    </citation>
    <scope>NUCLEOTIDE SEQUENCE</scope>
    <source>
        <strain evidence="1">Expedition CK06-06</strain>
    </source>
</reference>
<accession>X1TI56</accession>
<protein>
    <recommendedName>
        <fullName evidence="2">Peptidase C1A papain C-terminal domain-containing protein</fullName>
    </recommendedName>
</protein>